<gene>
    <name evidence="9" type="ORF">ACFQE5_11080</name>
</gene>
<evidence type="ECO:0000259" key="8">
    <source>
        <dbReference type="Pfam" id="PF01435"/>
    </source>
</evidence>
<evidence type="ECO:0000256" key="4">
    <source>
        <dbReference type="ARBA" id="ARBA00022833"/>
    </source>
</evidence>
<feature type="domain" description="Peptidase M48" evidence="8">
    <location>
        <begin position="144"/>
        <end position="199"/>
    </location>
</feature>
<sequence>MPSSMELTALALLVLGVALAEPISRALAAARWPARDPVGALLVWQAIGLAGGLSLLGAGLVYGLAPLGNSLPSGLARLTDAIVAGRLPTELHAGRLLALAATILLGARLFVVLAAVTFRTLKARRRHRDLLDVLATPWPDAPGTRVLEHPLPVAYCLPGRSSRLVVSAGVLEVLEPDGVRAVLAHEQAHLRERHDLVVLPFVAWGATAPFVRGMVTAQLAVAALIEMRADDVATARAEPHELAGALRAVGGSAPAAALSSFTTALDARIGRIAAPPAPLATPLRLLVRALAVALVAVPTAVLLLPG</sequence>
<dbReference type="Gene3D" id="3.30.2010.10">
    <property type="entry name" value="Metalloproteases ('zincins'), catalytic domain"/>
    <property type="match status" value="1"/>
</dbReference>
<proteinExistence type="inferred from homology"/>
<dbReference type="Pfam" id="PF01435">
    <property type="entry name" value="Peptidase_M48"/>
    <property type="match status" value="1"/>
</dbReference>
<comment type="cofactor">
    <cofactor evidence="6">
        <name>Zn(2+)</name>
        <dbReference type="ChEBI" id="CHEBI:29105"/>
    </cofactor>
    <text evidence="6">Binds 1 zinc ion per subunit.</text>
</comment>
<dbReference type="RefSeq" id="WP_379584777.1">
    <property type="nucleotide sequence ID" value="NZ_JBHSQW010000025.1"/>
</dbReference>
<feature type="transmembrane region" description="Helical" evidence="7">
    <location>
        <begin position="96"/>
        <end position="118"/>
    </location>
</feature>
<evidence type="ECO:0000256" key="5">
    <source>
        <dbReference type="ARBA" id="ARBA00023049"/>
    </source>
</evidence>
<evidence type="ECO:0000256" key="6">
    <source>
        <dbReference type="RuleBase" id="RU003983"/>
    </source>
</evidence>
<reference evidence="10" key="1">
    <citation type="journal article" date="2019" name="Int. J. Syst. Evol. Microbiol.">
        <title>The Global Catalogue of Microorganisms (GCM) 10K type strain sequencing project: providing services to taxonomists for standard genome sequencing and annotation.</title>
        <authorList>
            <consortium name="The Broad Institute Genomics Platform"/>
            <consortium name="The Broad Institute Genome Sequencing Center for Infectious Disease"/>
            <person name="Wu L."/>
            <person name="Ma J."/>
        </authorList>
    </citation>
    <scope>NUCLEOTIDE SEQUENCE [LARGE SCALE GENOMIC DNA]</scope>
    <source>
        <strain evidence="10">CCM 8391</strain>
    </source>
</reference>
<evidence type="ECO:0000256" key="2">
    <source>
        <dbReference type="ARBA" id="ARBA00022723"/>
    </source>
</evidence>
<name>A0ABW1J1U9_9PSEU</name>
<keyword evidence="3 6" id="KW-0378">Hydrolase</keyword>
<dbReference type="InterPro" id="IPR001915">
    <property type="entry name" value="Peptidase_M48"/>
</dbReference>
<evidence type="ECO:0000256" key="1">
    <source>
        <dbReference type="ARBA" id="ARBA00022670"/>
    </source>
</evidence>
<feature type="transmembrane region" description="Helical" evidence="7">
    <location>
        <begin position="285"/>
        <end position="304"/>
    </location>
</feature>
<accession>A0ABW1J1U9</accession>
<dbReference type="InterPro" id="IPR052173">
    <property type="entry name" value="Beta-lactam_resp_regulator"/>
</dbReference>
<keyword evidence="7" id="KW-1133">Transmembrane helix</keyword>
<organism evidence="9 10">
    <name type="scientific">Pseudonocardia hispaniensis</name>
    <dbReference type="NCBI Taxonomy" id="904933"/>
    <lineage>
        <taxon>Bacteria</taxon>
        <taxon>Bacillati</taxon>
        <taxon>Actinomycetota</taxon>
        <taxon>Actinomycetes</taxon>
        <taxon>Pseudonocardiales</taxon>
        <taxon>Pseudonocardiaceae</taxon>
        <taxon>Pseudonocardia</taxon>
    </lineage>
</organism>
<evidence type="ECO:0000256" key="3">
    <source>
        <dbReference type="ARBA" id="ARBA00022801"/>
    </source>
</evidence>
<evidence type="ECO:0000313" key="10">
    <source>
        <dbReference type="Proteomes" id="UP001596302"/>
    </source>
</evidence>
<comment type="caution">
    <text evidence="9">The sequence shown here is derived from an EMBL/GenBank/DDBJ whole genome shotgun (WGS) entry which is preliminary data.</text>
</comment>
<dbReference type="Proteomes" id="UP001596302">
    <property type="component" value="Unassembled WGS sequence"/>
</dbReference>
<keyword evidence="7" id="KW-0812">Transmembrane</keyword>
<keyword evidence="1 6" id="KW-0645">Protease</keyword>
<dbReference type="CDD" id="cd07326">
    <property type="entry name" value="M56_BlaR1_MecR1_like"/>
    <property type="match status" value="1"/>
</dbReference>
<keyword evidence="7" id="KW-0472">Membrane</keyword>
<dbReference type="PANTHER" id="PTHR34978:SF3">
    <property type="entry name" value="SLR0241 PROTEIN"/>
    <property type="match status" value="1"/>
</dbReference>
<keyword evidence="5 6" id="KW-0482">Metalloprotease</keyword>
<dbReference type="EMBL" id="JBHSQW010000025">
    <property type="protein sequence ID" value="MFC5994753.1"/>
    <property type="molecule type" value="Genomic_DNA"/>
</dbReference>
<keyword evidence="4 6" id="KW-0862">Zinc</keyword>
<dbReference type="PANTHER" id="PTHR34978">
    <property type="entry name" value="POSSIBLE SENSOR-TRANSDUCER PROTEIN BLAR"/>
    <property type="match status" value="1"/>
</dbReference>
<protein>
    <submittedName>
        <fullName evidence="9">M56 family metallopeptidase</fullName>
    </submittedName>
</protein>
<comment type="similarity">
    <text evidence="6">Belongs to the peptidase M48 family.</text>
</comment>
<evidence type="ECO:0000256" key="7">
    <source>
        <dbReference type="SAM" id="Phobius"/>
    </source>
</evidence>
<evidence type="ECO:0000313" key="9">
    <source>
        <dbReference type="EMBL" id="MFC5994753.1"/>
    </source>
</evidence>
<keyword evidence="10" id="KW-1185">Reference proteome</keyword>
<keyword evidence="2" id="KW-0479">Metal-binding</keyword>